<keyword evidence="4 5" id="KW-0472">Membrane</keyword>
<keyword evidence="3 5" id="KW-1133">Transmembrane helix</keyword>
<accession>A0A848NND0</accession>
<gene>
    <name evidence="6" type="ORF">HGQ98_22500</name>
</gene>
<comment type="caution">
    <text evidence="6">The sequence shown here is derived from an EMBL/GenBank/DDBJ whole genome shotgun (WGS) entry which is preliminary data.</text>
</comment>
<dbReference type="InterPro" id="IPR032808">
    <property type="entry name" value="DoxX"/>
</dbReference>
<dbReference type="Proteomes" id="UP000542405">
    <property type="component" value="Unassembled WGS sequence"/>
</dbReference>
<name>A0A848NND0_9BURK</name>
<organism evidence="6 7">
    <name type="scientific">Achromobacter ruhlandii</name>
    <dbReference type="NCBI Taxonomy" id="72557"/>
    <lineage>
        <taxon>Bacteria</taxon>
        <taxon>Pseudomonadati</taxon>
        <taxon>Pseudomonadota</taxon>
        <taxon>Betaproteobacteria</taxon>
        <taxon>Burkholderiales</taxon>
        <taxon>Alcaligenaceae</taxon>
        <taxon>Achromobacter</taxon>
    </lineage>
</organism>
<proteinExistence type="predicted"/>
<dbReference type="EMBL" id="JABBZE010000353">
    <property type="protein sequence ID" value="NMU92390.1"/>
    <property type="molecule type" value="Genomic_DNA"/>
</dbReference>
<evidence type="ECO:0000256" key="4">
    <source>
        <dbReference type="ARBA" id="ARBA00023136"/>
    </source>
</evidence>
<evidence type="ECO:0000256" key="1">
    <source>
        <dbReference type="ARBA" id="ARBA00004141"/>
    </source>
</evidence>
<reference evidence="6 7" key="1">
    <citation type="submission" date="2020-04" db="EMBL/GenBank/DDBJ databases">
        <title>Achromobacter ruhlandii genome sequencing and assembly.</title>
        <authorList>
            <person name="Martins R.C.R."/>
            <person name="Perdigao-Neto L.V."/>
            <person name="Levin A.S.S."/>
            <person name="Costa S.F."/>
        </authorList>
    </citation>
    <scope>NUCLEOTIDE SEQUENCE [LARGE SCALE GENOMIC DNA]</scope>
    <source>
        <strain evidence="6 7">9035ralo</strain>
    </source>
</reference>
<feature type="non-terminal residue" evidence="6">
    <location>
        <position position="89"/>
    </location>
</feature>
<protein>
    <submittedName>
        <fullName evidence="6">DoxX family protein</fullName>
    </submittedName>
</protein>
<dbReference type="GO" id="GO:0016020">
    <property type="term" value="C:membrane"/>
    <property type="evidence" value="ECO:0007669"/>
    <property type="project" value="UniProtKB-SubCell"/>
</dbReference>
<sequence length="89" mass="9508">MNATFQWERRLASLARPLFGSSAVRFLAYLGLCAAYLQGGLVKLTDFPGALAEMAHFGLAPGPLFAVLVIALELAASAMILSGRLRWLG</sequence>
<feature type="transmembrane region" description="Helical" evidence="5">
    <location>
        <begin position="57"/>
        <end position="81"/>
    </location>
</feature>
<dbReference type="RefSeq" id="WP_169537440.1">
    <property type="nucleotide sequence ID" value="NZ_JABBZE010000353.1"/>
</dbReference>
<keyword evidence="2 5" id="KW-0812">Transmembrane</keyword>
<dbReference type="Pfam" id="PF07681">
    <property type="entry name" value="DoxX"/>
    <property type="match status" value="1"/>
</dbReference>
<evidence type="ECO:0000313" key="7">
    <source>
        <dbReference type="Proteomes" id="UP000542405"/>
    </source>
</evidence>
<evidence type="ECO:0000256" key="3">
    <source>
        <dbReference type="ARBA" id="ARBA00022989"/>
    </source>
</evidence>
<comment type="subcellular location">
    <subcellularLocation>
        <location evidence="1">Membrane</location>
        <topology evidence="1">Multi-pass membrane protein</topology>
    </subcellularLocation>
</comment>
<evidence type="ECO:0000256" key="5">
    <source>
        <dbReference type="SAM" id="Phobius"/>
    </source>
</evidence>
<evidence type="ECO:0000256" key="2">
    <source>
        <dbReference type="ARBA" id="ARBA00022692"/>
    </source>
</evidence>
<dbReference type="AlphaFoldDB" id="A0A848NND0"/>
<evidence type="ECO:0000313" key="6">
    <source>
        <dbReference type="EMBL" id="NMU92390.1"/>
    </source>
</evidence>
<feature type="transmembrane region" description="Helical" evidence="5">
    <location>
        <begin position="18"/>
        <end position="37"/>
    </location>
</feature>